<keyword evidence="2" id="KW-1185">Reference proteome</keyword>
<organism evidence="1 2">
    <name type="scientific">Seonamhaeicola maritimus</name>
    <dbReference type="NCBI Taxonomy" id="2591822"/>
    <lineage>
        <taxon>Bacteria</taxon>
        <taxon>Pseudomonadati</taxon>
        <taxon>Bacteroidota</taxon>
        <taxon>Flavobacteriia</taxon>
        <taxon>Flavobacteriales</taxon>
        <taxon>Flavobacteriaceae</taxon>
    </lineage>
</organism>
<evidence type="ECO:0000313" key="1">
    <source>
        <dbReference type="EMBL" id="TXG34548.1"/>
    </source>
</evidence>
<proteinExistence type="predicted"/>
<comment type="caution">
    <text evidence="1">The sequence shown here is derived from an EMBL/GenBank/DDBJ whole genome shotgun (WGS) entry which is preliminary data.</text>
</comment>
<accession>A0A5C7GDM1</accession>
<gene>
    <name evidence="1" type="ORF">FUA22_18190</name>
</gene>
<dbReference type="OrthoDB" id="1415307at2"/>
<name>A0A5C7GDM1_9FLAO</name>
<evidence type="ECO:0000313" key="2">
    <source>
        <dbReference type="Proteomes" id="UP000321080"/>
    </source>
</evidence>
<dbReference type="AlphaFoldDB" id="A0A5C7GDM1"/>
<sequence length="258" mass="30384">MKRFVIILFIITFCKSDKIHKSDLDTFSDLKIRFITGDESIEFYSMHVIKKKNKIKAYKRSPFYYFGSQTDSIWEKNISSSDLKFIKEFIKTAKTFGDSCLFSSSSIDHYRIEIKNEKPIVIDGNCQWGNYDYNNLSKAIFKNDFVELEKKRRKVLDSIKKSVLGNWHITGWEHGVLENKEVVMLRTDDKKPNEGRFLWILRESPNKYFNEHGIKIYSKEKSHYQVTLSGKEVLLKIGGSTYKVLTVEKDIIKLKCLW</sequence>
<protein>
    <submittedName>
        <fullName evidence="1">Uncharacterized protein</fullName>
    </submittedName>
</protein>
<dbReference type="EMBL" id="VRKQ01000024">
    <property type="protein sequence ID" value="TXG34548.1"/>
    <property type="molecule type" value="Genomic_DNA"/>
</dbReference>
<dbReference type="RefSeq" id="WP_147770033.1">
    <property type="nucleotide sequence ID" value="NZ_VRKQ01000024.1"/>
</dbReference>
<reference evidence="1 2" key="1">
    <citation type="submission" date="2019-08" db="EMBL/GenBank/DDBJ databases">
        <title>Seonamhaeicola sediminis sp. nov., isolated from marine sediment.</title>
        <authorList>
            <person name="Cao W.R."/>
        </authorList>
    </citation>
    <scope>NUCLEOTIDE SEQUENCE [LARGE SCALE GENOMIC DNA]</scope>
    <source>
        <strain evidence="1 2">1505</strain>
    </source>
</reference>
<dbReference type="Proteomes" id="UP000321080">
    <property type="component" value="Unassembled WGS sequence"/>
</dbReference>